<evidence type="ECO:0000256" key="1">
    <source>
        <dbReference type="PROSITE-ProRule" id="PRU00371"/>
    </source>
</evidence>
<evidence type="ECO:0000259" key="4">
    <source>
        <dbReference type="PROSITE" id="PS51031"/>
    </source>
</evidence>
<feature type="compositionally biased region" description="Low complexity" evidence="2">
    <location>
        <begin position="280"/>
        <end position="292"/>
    </location>
</feature>
<dbReference type="InterPro" id="IPR039353">
    <property type="entry name" value="TF_Adf1"/>
</dbReference>
<dbReference type="InterPro" id="IPR006578">
    <property type="entry name" value="MADF-dom"/>
</dbReference>
<keyword evidence="7" id="KW-1185">Reference proteome</keyword>
<proteinExistence type="predicted"/>
<dbReference type="Pfam" id="PF02944">
    <property type="entry name" value="BESS"/>
    <property type="match status" value="1"/>
</dbReference>
<comment type="subcellular location">
    <subcellularLocation>
        <location evidence="1">Nucleus</location>
    </subcellularLocation>
</comment>
<dbReference type="AlphaFoldDB" id="A0AAV0WVV0"/>
<dbReference type="EMBL" id="CARXXK010000002">
    <property type="protein sequence ID" value="CAI6355364.1"/>
    <property type="molecule type" value="Genomic_DNA"/>
</dbReference>
<evidence type="ECO:0000313" key="7">
    <source>
        <dbReference type="Proteomes" id="UP001160148"/>
    </source>
</evidence>
<dbReference type="InterPro" id="IPR004210">
    <property type="entry name" value="BESS_motif"/>
</dbReference>
<feature type="region of interest" description="Disordered" evidence="2">
    <location>
        <begin position="117"/>
        <end position="140"/>
    </location>
</feature>
<sequence length="321" mass="37730">MSFFDTELFIVEVEKEECLWKMNSKEYMVDRYVKAKAWAKIASNMYDEWESYNKEEQELKIEELKKKWKHLRDNYTRDINETRKIQSGSEARNTKRYTYSDILSFLQPVVKKRKTTGNIETPTCSSDNAISTDEHGDEGQCQLDESVAESVHEECDGSVSKQQKRKKEQITPFQKNLLHLMKNPPIHKPEDFDADKSFLLSFLPDLKKMNENQKLELKIQFMQSVKNILNPSQTLSFEHHKPYPHQFNYYQNDGYSPNSANYRNNHQQFLPNFQTDLSHSYHYSHTSPHTSPQLHSYPGSPNVDVNHSNLSSQDENSHHTI</sequence>
<dbReference type="Proteomes" id="UP001160148">
    <property type="component" value="Unassembled WGS sequence"/>
</dbReference>
<feature type="domain" description="MADF" evidence="3">
    <location>
        <begin position="8"/>
        <end position="111"/>
    </location>
</feature>
<evidence type="ECO:0000259" key="3">
    <source>
        <dbReference type="PROSITE" id="PS51029"/>
    </source>
</evidence>
<dbReference type="PANTHER" id="PTHR12243">
    <property type="entry name" value="MADF DOMAIN TRANSCRIPTION FACTOR"/>
    <property type="match status" value="1"/>
</dbReference>
<evidence type="ECO:0000313" key="5">
    <source>
        <dbReference type="EMBL" id="CAI6355364.1"/>
    </source>
</evidence>
<reference evidence="6 7" key="1">
    <citation type="submission" date="2023-01" db="EMBL/GenBank/DDBJ databases">
        <authorList>
            <person name="Whitehead M."/>
        </authorList>
    </citation>
    <scope>NUCLEOTIDE SEQUENCE [LARGE SCALE GENOMIC DNA]</scope>
</reference>
<dbReference type="GO" id="GO:0005634">
    <property type="term" value="C:nucleus"/>
    <property type="evidence" value="ECO:0007669"/>
    <property type="project" value="UniProtKB-SubCell"/>
</dbReference>
<feature type="region of interest" description="Disordered" evidence="2">
    <location>
        <begin position="280"/>
        <end position="321"/>
    </location>
</feature>
<comment type="caution">
    <text evidence="6">The sequence shown here is derived from an EMBL/GenBank/DDBJ whole genome shotgun (WGS) entry which is preliminary data.</text>
</comment>
<feature type="domain" description="BESS" evidence="4">
    <location>
        <begin position="192"/>
        <end position="231"/>
    </location>
</feature>
<feature type="compositionally biased region" description="Polar residues" evidence="2">
    <location>
        <begin position="117"/>
        <end position="131"/>
    </location>
</feature>
<dbReference type="GO" id="GO:0003677">
    <property type="term" value="F:DNA binding"/>
    <property type="evidence" value="ECO:0007669"/>
    <property type="project" value="InterPro"/>
</dbReference>
<feature type="compositionally biased region" description="Polar residues" evidence="2">
    <location>
        <begin position="303"/>
        <end position="314"/>
    </location>
</feature>
<dbReference type="EMBL" id="CARXXK010000002">
    <property type="protein sequence ID" value="CAI6359657.1"/>
    <property type="molecule type" value="Genomic_DNA"/>
</dbReference>
<dbReference type="SMART" id="SM00595">
    <property type="entry name" value="MADF"/>
    <property type="match status" value="1"/>
</dbReference>
<organism evidence="6 7">
    <name type="scientific">Macrosiphum euphorbiae</name>
    <name type="common">potato aphid</name>
    <dbReference type="NCBI Taxonomy" id="13131"/>
    <lineage>
        <taxon>Eukaryota</taxon>
        <taxon>Metazoa</taxon>
        <taxon>Ecdysozoa</taxon>
        <taxon>Arthropoda</taxon>
        <taxon>Hexapoda</taxon>
        <taxon>Insecta</taxon>
        <taxon>Pterygota</taxon>
        <taxon>Neoptera</taxon>
        <taxon>Paraneoptera</taxon>
        <taxon>Hemiptera</taxon>
        <taxon>Sternorrhyncha</taxon>
        <taxon>Aphidomorpha</taxon>
        <taxon>Aphidoidea</taxon>
        <taxon>Aphididae</taxon>
        <taxon>Macrosiphini</taxon>
        <taxon>Macrosiphum</taxon>
    </lineage>
</organism>
<keyword evidence="1" id="KW-0539">Nucleus</keyword>
<protein>
    <recommendedName>
        <fullName evidence="8">BESS domain-containing protein</fullName>
    </recommendedName>
</protein>
<evidence type="ECO:0000313" key="6">
    <source>
        <dbReference type="EMBL" id="CAI6359657.1"/>
    </source>
</evidence>
<evidence type="ECO:0008006" key="8">
    <source>
        <dbReference type="Google" id="ProtNLM"/>
    </source>
</evidence>
<dbReference type="PROSITE" id="PS51029">
    <property type="entry name" value="MADF"/>
    <property type="match status" value="1"/>
</dbReference>
<dbReference type="PANTHER" id="PTHR12243:SF67">
    <property type="entry name" value="COREPRESSOR OF PANGOLIN, ISOFORM A-RELATED"/>
    <property type="match status" value="1"/>
</dbReference>
<gene>
    <name evidence="5" type="ORF">MEUPH1_LOCUS11229</name>
    <name evidence="6" type="ORF">MEUPH1_LOCUS15046</name>
</gene>
<evidence type="ECO:0000256" key="2">
    <source>
        <dbReference type="SAM" id="MobiDB-lite"/>
    </source>
</evidence>
<name>A0AAV0WVV0_9HEMI</name>
<accession>A0AAV0WVV0</accession>
<dbReference type="PROSITE" id="PS51031">
    <property type="entry name" value="BESS"/>
    <property type="match status" value="1"/>
</dbReference>
<dbReference type="Pfam" id="PF10545">
    <property type="entry name" value="MADF_DNA_bdg"/>
    <property type="match status" value="1"/>
</dbReference>